<keyword evidence="4" id="KW-0418">Kinase</keyword>
<keyword evidence="4" id="KW-0723">Serine/threonine-protein kinase</keyword>
<dbReference type="AlphaFoldDB" id="A0A507FFR2"/>
<evidence type="ECO:0000256" key="2">
    <source>
        <dbReference type="ARBA" id="ARBA00022840"/>
    </source>
</evidence>
<evidence type="ECO:0000256" key="1">
    <source>
        <dbReference type="ARBA" id="ARBA00022741"/>
    </source>
</evidence>
<dbReference type="InterPro" id="IPR000719">
    <property type="entry name" value="Prot_kinase_dom"/>
</dbReference>
<evidence type="ECO:0000313" key="7">
    <source>
        <dbReference type="Proteomes" id="UP000320333"/>
    </source>
</evidence>
<dbReference type="STRING" id="246404.A0A507FFR2"/>
<dbReference type="Pfam" id="PF00069">
    <property type="entry name" value="Pkinase"/>
    <property type="match status" value="1"/>
</dbReference>
<dbReference type="OrthoDB" id="4062651at2759"/>
<accession>A0A507FFR2</accession>
<dbReference type="CDD" id="cd00180">
    <property type="entry name" value="PKc"/>
    <property type="match status" value="1"/>
</dbReference>
<dbReference type="PANTHER" id="PTHR44167:SF24">
    <property type="entry name" value="SERINE_THREONINE-PROTEIN KINASE CHK2"/>
    <property type="match status" value="1"/>
</dbReference>
<dbReference type="InterPro" id="IPR008271">
    <property type="entry name" value="Ser/Thr_kinase_AS"/>
</dbReference>
<dbReference type="PROSITE" id="PS00107">
    <property type="entry name" value="PROTEIN_KINASE_ATP"/>
    <property type="match status" value="1"/>
</dbReference>
<name>A0A507FFR2_9FUNG</name>
<dbReference type="Proteomes" id="UP000320333">
    <property type="component" value="Unassembled WGS sequence"/>
</dbReference>
<protein>
    <recommendedName>
        <fullName evidence="5">Protein kinase domain-containing protein</fullName>
    </recommendedName>
</protein>
<dbReference type="InterPro" id="IPR017441">
    <property type="entry name" value="Protein_kinase_ATP_BS"/>
</dbReference>
<dbReference type="InterPro" id="IPR011009">
    <property type="entry name" value="Kinase-like_dom_sf"/>
</dbReference>
<dbReference type="GO" id="GO:0005524">
    <property type="term" value="F:ATP binding"/>
    <property type="evidence" value="ECO:0007669"/>
    <property type="project" value="UniProtKB-UniRule"/>
</dbReference>
<dbReference type="SMART" id="SM00220">
    <property type="entry name" value="S_TKc"/>
    <property type="match status" value="1"/>
</dbReference>
<reference evidence="6 7" key="1">
    <citation type="journal article" date="2019" name="Sci. Rep.">
        <title>Comparative genomics of chytrid fungi reveal insights into the obligate biotrophic and pathogenic lifestyle of Synchytrium endobioticum.</title>
        <authorList>
            <person name="van de Vossenberg B.T.L.H."/>
            <person name="Warris S."/>
            <person name="Nguyen H.D.T."/>
            <person name="van Gent-Pelzer M.P.E."/>
            <person name="Joly D.L."/>
            <person name="van de Geest H.C."/>
            <person name="Bonants P.J.M."/>
            <person name="Smith D.S."/>
            <person name="Levesque C.A."/>
            <person name="van der Lee T.A.J."/>
        </authorList>
    </citation>
    <scope>NUCLEOTIDE SEQUENCE [LARGE SCALE GENOMIC DNA]</scope>
    <source>
        <strain evidence="6 7">CBS 675.73</strain>
    </source>
</reference>
<keyword evidence="4" id="KW-0808">Transferase</keyword>
<keyword evidence="1 3" id="KW-0547">Nucleotide-binding</keyword>
<dbReference type="Gene3D" id="1.10.510.10">
    <property type="entry name" value="Transferase(Phosphotransferase) domain 1"/>
    <property type="match status" value="2"/>
</dbReference>
<comment type="caution">
    <text evidence="6">The sequence shown here is derived from an EMBL/GenBank/DDBJ whole genome shotgun (WGS) entry which is preliminary data.</text>
</comment>
<comment type="similarity">
    <text evidence="4">Belongs to the protein kinase superfamily.</text>
</comment>
<keyword evidence="7" id="KW-1185">Reference proteome</keyword>
<evidence type="ECO:0000259" key="5">
    <source>
        <dbReference type="PROSITE" id="PS50011"/>
    </source>
</evidence>
<proteinExistence type="inferred from homology"/>
<sequence length="372" mass="41056">MHVKTLPAAMPSLNMFSSAPAQKGPTTPMLYSGLSSEEKARRAVKFAFATHAATFAETYAVHRIVGIGANGVVLAAQDLTNNNNAVAIKIIYKSRVSATNLSHPELEAYKHLAGCDYSKHLLQLLDDWQDSHHIYLVTELYGFNWAAHGSLKQQLQPLTITFTVQNDTVHTRTLDFYAGSSDLWAYRDHLTNTRGECTVPLFQIKEIIKQTALGLQYAHNHGYYHGDVKAENILLASNGCPGVKIADLGSCKHISTGLRHYGTVEVTPPELLDDAPFHAAELDGRDADMFALGLVLYTLLHEKGELPEIMAKVRDHAVGYKMLLQSNGGLLPLGDTSRFDRDALHLLRGMTEVEPAMRMSVAQVLAHRFLQD</sequence>
<dbReference type="EMBL" id="QEAP01000091">
    <property type="protein sequence ID" value="TPX75191.1"/>
    <property type="molecule type" value="Genomic_DNA"/>
</dbReference>
<evidence type="ECO:0000256" key="3">
    <source>
        <dbReference type="PROSITE-ProRule" id="PRU10141"/>
    </source>
</evidence>
<dbReference type="GO" id="GO:0044773">
    <property type="term" value="P:mitotic DNA damage checkpoint signaling"/>
    <property type="evidence" value="ECO:0007669"/>
    <property type="project" value="TreeGrafter"/>
</dbReference>
<keyword evidence="2 3" id="KW-0067">ATP-binding</keyword>
<dbReference type="SUPFAM" id="SSF56112">
    <property type="entry name" value="Protein kinase-like (PK-like)"/>
    <property type="match status" value="1"/>
</dbReference>
<organism evidence="6 7">
    <name type="scientific">Chytriomyces confervae</name>
    <dbReference type="NCBI Taxonomy" id="246404"/>
    <lineage>
        <taxon>Eukaryota</taxon>
        <taxon>Fungi</taxon>
        <taxon>Fungi incertae sedis</taxon>
        <taxon>Chytridiomycota</taxon>
        <taxon>Chytridiomycota incertae sedis</taxon>
        <taxon>Chytridiomycetes</taxon>
        <taxon>Chytridiales</taxon>
        <taxon>Chytriomycetaceae</taxon>
        <taxon>Chytriomyces</taxon>
    </lineage>
</organism>
<feature type="binding site" evidence="3">
    <location>
        <position position="89"/>
    </location>
    <ligand>
        <name>ATP</name>
        <dbReference type="ChEBI" id="CHEBI:30616"/>
    </ligand>
</feature>
<evidence type="ECO:0000256" key="4">
    <source>
        <dbReference type="RuleBase" id="RU000304"/>
    </source>
</evidence>
<dbReference type="PROSITE" id="PS00108">
    <property type="entry name" value="PROTEIN_KINASE_ST"/>
    <property type="match status" value="1"/>
</dbReference>
<evidence type="ECO:0000313" key="6">
    <source>
        <dbReference type="EMBL" id="TPX75191.1"/>
    </source>
</evidence>
<dbReference type="GO" id="GO:0005634">
    <property type="term" value="C:nucleus"/>
    <property type="evidence" value="ECO:0007669"/>
    <property type="project" value="TreeGrafter"/>
</dbReference>
<gene>
    <name evidence="6" type="ORF">CcCBS67573_g03548</name>
</gene>
<dbReference type="PROSITE" id="PS50011">
    <property type="entry name" value="PROTEIN_KINASE_DOM"/>
    <property type="match status" value="1"/>
</dbReference>
<dbReference type="GO" id="GO:0004674">
    <property type="term" value="F:protein serine/threonine kinase activity"/>
    <property type="evidence" value="ECO:0007669"/>
    <property type="project" value="UniProtKB-KW"/>
</dbReference>
<dbReference type="PANTHER" id="PTHR44167">
    <property type="entry name" value="OVARIAN-SPECIFIC SERINE/THREONINE-PROTEIN KINASE LOK-RELATED"/>
    <property type="match status" value="1"/>
</dbReference>
<feature type="domain" description="Protein kinase" evidence="5">
    <location>
        <begin position="59"/>
        <end position="370"/>
    </location>
</feature>